<dbReference type="GO" id="GO:0032732">
    <property type="term" value="P:positive regulation of interleukin-1 production"/>
    <property type="evidence" value="ECO:0007669"/>
    <property type="project" value="InterPro"/>
</dbReference>
<evidence type="ECO:0000256" key="1">
    <source>
        <dbReference type="SAM" id="MobiDB-lite"/>
    </source>
</evidence>
<feature type="transmembrane region" description="Helical" evidence="2">
    <location>
        <begin position="221"/>
        <end position="242"/>
    </location>
</feature>
<dbReference type="EMBL" id="GG666568">
    <property type="protein sequence ID" value="EEN54026.1"/>
    <property type="molecule type" value="Genomic_DNA"/>
</dbReference>
<feature type="region of interest" description="Disordered" evidence="1">
    <location>
        <begin position="169"/>
        <end position="189"/>
    </location>
</feature>
<protein>
    <submittedName>
        <fullName evidence="3">Uncharacterized protein</fullName>
    </submittedName>
</protein>
<sequence>MIDTLLQSLVDVTDPASLHAELWADSVLKVVSCWLPVLMSTVLVGRDLLGSSTKCFPLHLVHGTVQPENVTFVSDGNSTDNPFSGIPVYTRQLSEFVNVYCVGTNSFSANPKFSYSQFALMLVIQAALMYTPFLVWNVTIGREVICNIRFIAYDMVVLYDRFRQKDADETKKNTVNEQENAPADGQGQNIEQAIDKEPKSPYKQEELVEAVKKWRKSRAVYICYLVKQALSFSIAIAFIVAYPSHQPISVTSIEDKFQCSVESKFSVTCTVPAAPVHRYVWWTNVVLLAVNVILTLIHIITLHVRAKDQPFAEVGIEVRKDQTEQEEEQGQEGGQEGLHEGGQEGGQERGQEGGQERGQEIGQEGGQEREQDGGQGGGRADPQPVKDDDNDEDAQSRPIIIPHVDDEANQVSKHRLKFWPALKSLNDSHMMHAFFKANIESVEKYNYVKSLLKVAPELG</sequence>
<proteinExistence type="predicted"/>
<organism>
    <name type="scientific">Branchiostoma floridae</name>
    <name type="common">Florida lancelet</name>
    <name type="synonym">Amphioxus</name>
    <dbReference type="NCBI Taxonomy" id="7739"/>
    <lineage>
        <taxon>Eukaryota</taxon>
        <taxon>Metazoa</taxon>
        <taxon>Chordata</taxon>
        <taxon>Cephalochordata</taxon>
        <taxon>Leptocardii</taxon>
        <taxon>Amphioxiformes</taxon>
        <taxon>Branchiostomatidae</taxon>
        <taxon>Branchiostoma</taxon>
    </lineage>
</organism>
<dbReference type="GO" id="GO:0006812">
    <property type="term" value="P:monoatomic cation transport"/>
    <property type="evidence" value="ECO:0007669"/>
    <property type="project" value="InterPro"/>
</dbReference>
<accession>C3Z0H8</accession>
<keyword evidence="2" id="KW-0812">Transmembrane</keyword>
<dbReference type="PANTHER" id="PTHR15759">
    <property type="entry name" value="PANNEXIN"/>
    <property type="match status" value="1"/>
</dbReference>
<feature type="transmembrane region" description="Helical" evidence="2">
    <location>
        <begin position="118"/>
        <end position="140"/>
    </location>
</feature>
<gene>
    <name evidence="3" type="ORF">BRAFLDRAFT_79760</name>
</gene>
<evidence type="ECO:0000256" key="2">
    <source>
        <dbReference type="SAM" id="Phobius"/>
    </source>
</evidence>
<dbReference type="GO" id="GO:0015267">
    <property type="term" value="F:channel activity"/>
    <property type="evidence" value="ECO:0007669"/>
    <property type="project" value="InterPro"/>
</dbReference>
<evidence type="ECO:0000313" key="3">
    <source>
        <dbReference type="EMBL" id="EEN54026.1"/>
    </source>
</evidence>
<name>C3Z0H8_BRAFL</name>
<reference evidence="3" key="1">
    <citation type="journal article" date="2008" name="Nature">
        <title>The amphioxus genome and the evolution of the chordate karyotype.</title>
        <authorList>
            <consortium name="US DOE Joint Genome Institute (JGI-PGF)"/>
            <person name="Putnam N.H."/>
            <person name="Butts T."/>
            <person name="Ferrier D.E.K."/>
            <person name="Furlong R.F."/>
            <person name="Hellsten U."/>
            <person name="Kawashima T."/>
            <person name="Robinson-Rechavi M."/>
            <person name="Shoguchi E."/>
            <person name="Terry A."/>
            <person name="Yu J.-K."/>
            <person name="Benito-Gutierrez E.L."/>
            <person name="Dubchak I."/>
            <person name="Garcia-Fernandez J."/>
            <person name="Gibson-Brown J.J."/>
            <person name="Grigoriev I.V."/>
            <person name="Horton A.C."/>
            <person name="de Jong P.J."/>
            <person name="Jurka J."/>
            <person name="Kapitonov V.V."/>
            <person name="Kohara Y."/>
            <person name="Kuroki Y."/>
            <person name="Lindquist E."/>
            <person name="Lucas S."/>
            <person name="Osoegawa K."/>
            <person name="Pennacchio L.A."/>
            <person name="Salamov A.A."/>
            <person name="Satou Y."/>
            <person name="Sauka-Spengler T."/>
            <person name="Schmutz J."/>
            <person name="Shin-I T."/>
            <person name="Toyoda A."/>
            <person name="Bronner-Fraser M."/>
            <person name="Fujiyama A."/>
            <person name="Holland L.Z."/>
            <person name="Holland P.W.H."/>
            <person name="Satoh N."/>
            <person name="Rokhsar D.S."/>
        </authorList>
    </citation>
    <scope>NUCLEOTIDE SEQUENCE [LARGE SCALE GENOMIC DNA]</scope>
    <source>
        <strain evidence="3">S238N-H82</strain>
        <tissue evidence="3">Testes</tissue>
    </source>
</reference>
<keyword evidence="2" id="KW-1133">Transmembrane helix</keyword>
<dbReference type="PANTHER" id="PTHR15759:SF6">
    <property type="entry name" value="INNEXIN"/>
    <property type="match status" value="1"/>
</dbReference>
<dbReference type="InterPro" id="IPR039099">
    <property type="entry name" value="Pannexin"/>
</dbReference>
<dbReference type="AlphaFoldDB" id="C3Z0H8"/>
<feature type="compositionally biased region" description="Basic and acidic residues" evidence="1">
    <location>
        <begin position="337"/>
        <end position="359"/>
    </location>
</feature>
<feature type="transmembrane region" description="Helical" evidence="2">
    <location>
        <begin position="279"/>
        <end position="300"/>
    </location>
</feature>
<feature type="region of interest" description="Disordered" evidence="1">
    <location>
        <begin position="321"/>
        <end position="394"/>
    </location>
</feature>
<dbReference type="InParanoid" id="C3Z0H8"/>
<keyword evidence="2" id="KW-0472">Membrane</keyword>